<dbReference type="SUPFAM" id="SSF56112">
    <property type="entry name" value="Protein kinase-like (PK-like)"/>
    <property type="match status" value="1"/>
</dbReference>
<gene>
    <name evidence="7" type="ORF">WI372_13340</name>
</gene>
<evidence type="ECO:0000256" key="4">
    <source>
        <dbReference type="ARBA" id="ARBA00022840"/>
    </source>
</evidence>
<protein>
    <submittedName>
        <fullName evidence="7">Serine/threonine-protein kinase</fullName>
        <ecNumber evidence="7">2.7.11.1</ecNumber>
    </submittedName>
</protein>
<evidence type="ECO:0000313" key="8">
    <source>
        <dbReference type="Proteomes" id="UP001484239"/>
    </source>
</evidence>
<dbReference type="Gene3D" id="3.30.200.20">
    <property type="entry name" value="Phosphorylase Kinase, domain 1"/>
    <property type="match status" value="1"/>
</dbReference>
<dbReference type="EMBL" id="JBBHLI010000008">
    <property type="protein sequence ID" value="MEK9501971.1"/>
    <property type="molecule type" value="Genomic_DNA"/>
</dbReference>
<keyword evidence="1 7" id="KW-0808">Transferase</keyword>
<evidence type="ECO:0000259" key="6">
    <source>
        <dbReference type="PROSITE" id="PS50011"/>
    </source>
</evidence>
<comment type="caution">
    <text evidence="7">The sequence shown here is derived from an EMBL/GenBank/DDBJ whole genome shotgun (WGS) entry which is preliminary data.</text>
</comment>
<dbReference type="InterPro" id="IPR011009">
    <property type="entry name" value="Kinase-like_dom_sf"/>
</dbReference>
<evidence type="ECO:0000313" key="7">
    <source>
        <dbReference type="EMBL" id="MEK9501971.1"/>
    </source>
</evidence>
<dbReference type="PANTHER" id="PTHR43289:SF6">
    <property type="entry name" value="SERINE_THREONINE-PROTEIN KINASE NEKL-3"/>
    <property type="match status" value="1"/>
</dbReference>
<dbReference type="Pfam" id="PF00069">
    <property type="entry name" value="Pkinase"/>
    <property type="match status" value="1"/>
</dbReference>
<dbReference type="PANTHER" id="PTHR43289">
    <property type="entry name" value="MITOGEN-ACTIVATED PROTEIN KINASE KINASE KINASE 20-RELATED"/>
    <property type="match status" value="1"/>
</dbReference>
<dbReference type="PROSITE" id="PS00108">
    <property type="entry name" value="PROTEIN_KINASE_ST"/>
    <property type="match status" value="1"/>
</dbReference>
<keyword evidence="4" id="KW-0067">ATP-binding</keyword>
<proteinExistence type="predicted"/>
<dbReference type="RefSeq" id="WP_405282647.1">
    <property type="nucleotide sequence ID" value="NZ_CP144380.1"/>
</dbReference>
<accession>A0ABU9EB59</accession>
<dbReference type="Gene3D" id="1.10.510.10">
    <property type="entry name" value="Transferase(Phosphotransferase) domain 1"/>
    <property type="match status" value="1"/>
</dbReference>
<dbReference type="PROSITE" id="PS50011">
    <property type="entry name" value="PROTEIN_KINASE_DOM"/>
    <property type="match status" value="1"/>
</dbReference>
<feature type="compositionally biased region" description="Low complexity" evidence="5">
    <location>
        <begin position="306"/>
        <end position="318"/>
    </location>
</feature>
<dbReference type="SMART" id="SM00220">
    <property type="entry name" value="S_TKc"/>
    <property type="match status" value="1"/>
</dbReference>
<dbReference type="InterPro" id="IPR000719">
    <property type="entry name" value="Prot_kinase_dom"/>
</dbReference>
<feature type="region of interest" description="Disordered" evidence="5">
    <location>
        <begin position="306"/>
        <end position="356"/>
    </location>
</feature>
<feature type="domain" description="Protein kinase" evidence="6">
    <location>
        <begin position="21"/>
        <end position="288"/>
    </location>
</feature>
<dbReference type="InterPro" id="IPR008271">
    <property type="entry name" value="Ser/Thr_kinase_AS"/>
</dbReference>
<name>A0ABU9EB59_9BACT</name>
<keyword evidence="3 7" id="KW-0418">Kinase</keyword>
<dbReference type="GO" id="GO:0004674">
    <property type="term" value="F:protein serine/threonine kinase activity"/>
    <property type="evidence" value="ECO:0007669"/>
    <property type="project" value="UniProtKB-EC"/>
</dbReference>
<reference evidence="7 8" key="1">
    <citation type="submission" date="2024-02" db="EMBL/GenBank/DDBJ databases">
        <title>A novel Gemmatimonadota bacterium.</title>
        <authorList>
            <person name="Du Z.-J."/>
            <person name="Ye Y.-Q."/>
        </authorList>
    </citation>
    <scope>NUCLEOTIDE SEQUENCE [LARGE SCALE GENOMIC DNA]</scope>
    <source>
        <strain evidence="7 8">DH-20</strain>
    </source>
</reference>
<dbReference type="EC" id="2.7.11.1" evidence="7"/>
<evidence type="ECO:0000256" key="2">
    <source>
        <dbReference type="ARBA" id="ARBA00022741"/>
    </source>
</evidence>
<evidence type="ECO:0000256" key="3">
    <source>
        <dbReference type="ARBA" id="ARBA00022777"/>
    </source>
</evidence>
<organism evidence="7 8">
    <name type="scientific">Gaopeijia maritima</name>
    <dbReference type="NCBI Taxonomy" id="3119007"/>
    <lineage>
        <taxon>Bacteria</taxon>
        <taxon>Pseudomonadati</taxon>
        <taxon>Gemmatimonadota</taxon>
        <taxon>Longimicrobiia</taxon>
        <taxon>Gaopeijiales</taxon>
        <taxon>Gaopeijiaceae</taxon>
        <taxon>Gaopeijia</taxon>
    </lineage>
</organism>
<sequence length="555" mass="58204">MTERESPEDTGLVGTVLADRYRIVRRLGEGAMGTVYLGEHLRFGRLDAIKVLRAGMERDREATDRFLRGARNASRINHPNVCTVYDFGDTGEGPQFLAMEYVEGDTLADILEEEGRLPLDRAIHIARQTASALDAAHDMGIVHRDLKPGNVMLAAGRDGRDQVKVVDFDIAKGSAEGEGAEVTRTGFVVGTPEYMSPEQLIGDPLDGRSDIYSLALLFVRTLTGRLPVRAESTQDLMVERLTQEPLTLADIAPDLELPPRVQAALDHALQRRRDDRPATAGAFAAALGETGTATAAPATDRATVAAGADDGSAASRAAGPPPNGPGRAKAAGAGAVPPTAVGRTPADAPAPLAAPTPGHSRLALWVGGALALAVIAFGVVQMIGGGEAPDSALPPAEQTAGPAGPTDPADDDPPSTDTGEAATDSAAQPTADPIDDPVRTDPDDDPPPTVDPEVAVRPPLRPAAEVEDQLFRQLTALTDRPETGVFRAARDTAALAWEESRHPDAVRALAAYVTASSFEAEDRRDDALAWARRATELAPGNPGYQALLDALGGRP</sequence>
<dbReference type="CDD" id="cd14014">
    <property type="entry name" value="STKc_PknB_like"/>
    <property type="match status" value="1"/>
</dbReference>
<evidence type="ECO:0000256" key="1">
    <source>
        <dbReference type="ARBA" id="ARBA00022679"/>
    </source>
</evidence>
<keyword evidence="8" id="KW-1185">Reference proteome</keyword>
<feature type="region of interest" description="Disordered" evidence="5">
    <location>
        <begin position="388"/>
        <end position="463"/>
    </location>
</feature>
<feature type="compositionally biased region" description="Low complexity" evidence="5">
    <location>
        <begin position="325"/>
        <end position="356"/>
    </location>
</feature>
<dbReference type="Proteomes" id="UP001484239">
    <property type="component" value="Unassembled WGS sequence"/>
</dbReference>
<evidence type="ECO:0000256" key="5">
    <source>
        <dbReference type="SAM" id="MobiDB-lite"/>
    </source>
</evidence>
<keyword evidence="2" id="KW-0547">Nucleotide-binding</keyword>